<gene>
    <name evidence="2" type="ORF">C479_11910</name>
</gene>
<protein>
    <submittedName>
        <fullName evidence="2">Uncharacterized protein</fullName>
    </submittedName>
</protein>
<feature type="transmembrane region" description="Helical" evidence="1">
    <location>
        <begin position="12"/>
        <end position="34"/>
    </location>
</feature>
<accession>M0BGG5</accession>
<keyword evidence="3" id="KW-1185">Reference proteome</keyword>
<dbReference type="RefSeq" id="WP_007702718.1">
    <property type="nucleotide sequence ID" value="NZ_AOIQ01000017.1"/>
</dbReference>
<comment type="caution">
    <text evidence="2">The sequence shown here is derived from an EMBL/GenBank/DDBJ whole genome shotgun (WGS) entry which is preliminary data.</text>
</comment>
<organism evidence="2 3">
    <name type="scientific">Halovivax asiaticus JCM 14624</name>
    <dbReference type="NCBI Taxonomy" id="1227490"/>
    <lineage>
        <taxon>Archaea</taxon>
        <taxon>Methanobacteriati</taxon>
        <taxon>Methanobacteriota</taxon>
        <taxon>Stenosarchaea group</taxon>
        <taxon>Halobacteria</taxon>
        <taxon>Halobacteriales</taxon>
        <taxon>Natrialbaceae</taxon>
        <taxon>Halovivax</taxon>
    </lineage>
</organism>
<name>M0BGG5_9EURY</name>
<dbReference type="EMBL" id="AOIQ01000017">
    <property type="protein sequence ID" value="ELZ09522.1"/>
    <property type="molecule type" value="Genomic_DNA"/>
</dbReference>
<dbReference type="AlphaFoldDB" id="M0BGG5"/>
<evidence type="ECO:0000313" key="2">
    <source>
        <dbReference type="EMBL" id="ELZ09522.1"/>
    </source>
</evidence>
<proteinExistence type="predicted"/>
<sequence length="62" mass="6477">MHDEHANSVLFYLNSIRSAVAALALAVLSATFVFGGSDGVGFIFAICSLLLLLYAFAPAADL</sequence>
<keyword evidence="1" id="KW-1133">Transmembrane helix</keyword>
<keyword evidence="1" id="KW-0472">Membrane</keyword>
<evidence type="ECO:0000313" key="3">
    <source>
        <dbReference type="Proteomes" id="UP000011560"/>
    </source>
</evidence>
<evidence type="ECO:0000256" key="1">
    <source>
        <dbReference type="SAM" id="Phobius"/>
    </source>
</evidence>
<dbReference type="Proteomes" id="UP000011560">
    <property type="component" value="Unassembled WGS sequence"/>
</dbReference>
<keyword evidence="1" id="KW-0812">Transmembrane</keyword>
<reference evidence="2 3" key="1">
    <citation type="journal article" date="2014" name="PLoS Genet.">
        <title>Phylogenetically driven sequencing of extremely halophilic archaea reveals strategies for static and dynamic osmo-response.</title>
        <authorList>
            <person name="Becker E.A."/>
            <person name="Seitzer P.M."/>
            <person name="Tritt A."/>
            <person name="Larsen D."/>
            <person name="Krusor M."/>
            <person name="Yao A.I."/>
            <person name="Wu D."/>
            <person name="Madern D."/>
            <person name="Eisen J.A."/>
            <person name="Darling A.E."/>
            <person name="Facciotti M.T."/>
        </authorList>
    </citation>
    <scope>NUCLEOTIDE SEQUENCE [LARGE SCALE GENOMIC DNA]</scope>
    <source>
        <strain evidence="2 3">JCM 14624</strain>
    </source>
</reference>
<feature type="transmembrane region" description="Helical" evidence="1">
    <location>
        <begin position="40"/>
        <end position="57"/>
    </location>
</feature>